<dbReference type="PIRSF" id="PIRSF000808">
    <property type="entry name" value="GalT"/>
    <property type="match status" value="1"/>
</dbReference>
<evidence type="ECO:0000256" key="9">
    <source>
        <dbReference type="ARBA" id="ARBA00022833"/>
    </source>
</evidence>
<keyword evidence="7 15" id="KW-0548">Nucleotidyltransferase</keyword>
<sequence>MEESKNEQRPQYDPQCYLCPGNKRATGAQNDNYKTTYVFTNDYSAVHSNQPPCTPNDLAQVAGSDASKDLFRVESVKGQCKVVCFSPRHDLTLAELTVEEIKQVVQVWQHIYTEMSADPTIEYVQLFENKGSMMGCSNPHPHGQMWALSGVPSEPAKEIASFKDFSKAHNNSCLLCSYVTAEQANACKDTTNRVILQNDSFVVVVPFWAVWPFEAMIVAKDHVSHVKQLNSKQVEDLAQAMQGLTIRYDNLFQSSFPYSMGLHQSPTANHKDAEYCHLHLHFYPPLLRSAAVRKFLVGFEMMAEPQRDLTAEQAAARLRSLNPVHYKHN</sequence>
<dbReference type="InterPro" id="IPR005850">
    <property type="entry name" value="GalP_Utransf_C"/>
</dbReference>
<dbReference type="PROSITE" id="PS00117">
    <property type="entry name" value="GAL_P_UDP_TRANSF_I"/>
    <property type="match status" value="1"/>
</dbReference>
<feature type="binding site" evidence="13">
    <location>
        <position position="19"/>
    </location>
    <ligand>
        <name>Zn(2+)</name>
        <dbReference type="ChEBI" id="CHEBI:29105"/>
    </ligand>
</feature>
<accession>A0A9W8M115</accession>
<dbReference type="EMBL" id="JANBUW010000007">
    <property type="protein sequence ID" value="KAJ2851904.1"/>
    <property type="molecule type" value="Genomic_DNA"/>
</dbReference>
<dbReference type="CDD" id="cd00608">
    <property type="entry name" value="GalT"/>
    <property type="match status" value="1"/>
</dbReference>
<dbReference type="OrthoDB" id="418412at2759"/>
<feature type="binding site" evidence="14">
    <location>
        <position position="263"/>
    </location>
    <ligand>
        <name>Fe cation</name>
        <dbReference type="ChEBI" id="CHEBI:24875"/>
    </ligand>
</feature>
<evidence type="ECO:0000259" key="16">
    <source>
        <dbReference type="Pfam" id="PF01087"/>
    </source>
</evidence>
<dbReference type="InterPro" id="IPR036265">
    <property type="entry name" value="HIT-like_sf"/>
</dbReference>
<proteinExistence type="inferred from homology"/>
<dbReference type="Pfam" id="PF01087">
    <property type="entry name" value="GalP_UDP_transf"/>
    <property type="match status" value="1"/>
</dbReference>
<evidence type="ECO:0000256" key="3">
    <source>
        <dbReference type="ARBA" id="ARBA00010951"/>
    </source>
</evidence>
<dbReference type="PANTHER" id="PTHR11943:SF1">
    <property type="entry name" value="GALACTOSE-1-PHOSPHATE URIDYLYLTRANSFERASE"/>
    <property type="match status" value="1"/>
</dbReference>
<evidence type="ECO:0000256" key="6">
    <source>
        <dbReference type="ARBA" id="ARBA00022679"/>
    </source>
</evidence>
<evidence type="ECO:0000256" key="5">
    <source>
        <dbReference type="ARBA" id="ARBA00016340"/>
    </source>
</evidence>
<comment type="caution">
    <text evidence="18">The sequence shown here is derived from an EMBL/GenBank/DDBJ whole genome shotgun (WGS) entry which is preliminary data.</text>
</comment>
<evidence type="ECO:0000256" key="7">
    <source>
        <dbReference type="ARBA" id="ARBA00022695"/>
    </source>
</evidence>
<keyword evidence="10 15" id="KW-0299">Galactose metabolism</keyword>
<dbReference type="GO" id="GO:0008108">
    <property type="term" value="F:UDP-glucose:hexose-1-phosphate uridylyltransferase activity"/>
    <property type="evidence" value="ECO:0007669"/>
    <property type="project" value="UniProtKB-EC"/>
</dbReference>
<dbReference type="InterPro" id="IPR005849">
    <property type="entry name" value="GalP_Utransf_N"/>
</dbReference>
<evidence type="ECO:0000256" key="10">
    <source>
        <dbReference type="ARBA" id="ARBA00023144"/>
    </source>
</evidence>
<comment type="similarity">
    <text evidence="3 15">Belongs to the galactose-1-phosphate uridylyltransferase type 1 family.</text>
</comment>
<gene>
    <name evidence="18" type="primary">GAL7</name>
    <name evidence="18" type="ORF">IWW36_000677</name>
</gene>
<dbReference type="Pfam" id="PF02744">
    <property type="entry name" value="GalP_UDP_tr_C"/>
    <property type="match status" value="1"/>
</dbReference>
<dbReference type="PANTHER" id="PTHR11943">
    <property type="entry name" value="GALACTOSE-1-PHOSPHATE URIDYLYLTRANSFERASE"/>
    <property type="match status" value="1"/>
</dbReference>
<evidence type="ECO:0000256" key="1">
    <source>
        <dbReference type="ARBA" id="ARBA00001107"/>
    </source>
</evidence>
<feature type="binding site" evidence="13">
    <location>
        <position position="16"/>
    </location>
    <ligand>
        <name>Zn(2+)</name>
        <dbReference type="ChEBI" id="CHEBI:29105"/>
    </ligand>
</feature>
<evidence type="ECO:0000256" key="4">
    <source>
        <dbReference type="ARBA" id="ARBA00012384"/>
    </source>
</evidence>
<dbReference type="SUPFAM" id="SSF54197">
    <property type="entry name" value="HIT-like"/>
    <property type="match status" value="2"/>
</dbReference>
<dbReference type="InterPro" id="IPR019779">
    <property type="entry name" value="GalP_UDPtransf1_His-AS"/>
</dbReference>
<dbReference type="FunFam" id="3.30.428.10:FF:000002">
    <property type="entry name" value="Galactose-1-phosphate uridylyltransferase"/>
    <property type="match status" value="1"/>
</dbReference>
<dbReference type="Proteomes" id="UP001139887">
    <property type="component" value="Unassembled WGS sequence"/>
</dbReference>
<evidence type="ECO:0000256" key="12">
    <source>
        <dbReference type="PIRSR" id="PIRSR000808-1"/>
    </source>
</evidence>
<comment type="cofactor">
    <cofactor evidence="14">
        <name>Fe cation</name>
        <dbReference type="ChEBI" id="CHEBI:24875"/>
    </cofactor>
    <text evidence="14">Binds 1 Fe cation per subunit.</text>
</comment>
<evidence type="ECO:0000256" key="11">
    <source>
        <dbReference type="ARBA" id="ARBA00023277"/>
    </source>
</evidence>
<feature type="binding site" evidence="13">
    <location>
        <position position="140"/>
    </location>
    <ligand>
        <name>Zn(2+)</name>
        <dbReference type="ChEBI" id="CHEBI:29105"/>
    </ligand>
</feature>
<feature type="domain" description="Galactose-1-phosphate uridyl transferase C-terminal" evidence="17">
    <location>
        <begin position="159"/>
        <end position="328"/>
    </location>
</feature>
<keyword evidence="19" id="KW-1185">Reference proteome</keyword>
<keyword evidence="11 15" id="KW-0119">Carbohydrate metabolism</keyword>
<dbReference type="GO" id="GO:0008270">
    <property type="term" value="F:zinc ion binding"/>
    <property type="evidence" value="ECO:0007669"/>
    <property type="project" value="InterPro"/>
</dbReference>
<feature type="domain" description="Galactose-1-phosphate uridyl transferase N-terminal" evidence="16">
    <location>
        <begin position="2"/>
        <end position="152"/>
    </location>
</feature>
<evidence type="ECO:0000256" key="2">
    <source>
        <dbReference type="ARBA" id="ARBA00004947"/>
    </source>
</evidence>
<feature type="binding site" evidence="14">
    <location>
        <position position="158"/>
    </location>
    <ligand>
        <name>Fe cation</name>
        <dbReference type="ChEBI" id="CHEBI:24875"/>
    </ligand>
</feature>
<feature type="active site" description="Tele-UMP-histidine intermediate" evidence="12">
    <location>
        <position position="142"/>
    </location>
</feature>
<dbReference type="GO" id="GO:0005737">
    <property type="term" value="C:cytoplasm"/>
    <property type="evidence" value="ECO:0007669"/>
    <property type="project" value="TreeGrafter"/>
</dbReference>
<comment type="pathway">
    <text evidence="2 15">Carbohydrate metabolism; galactose metabolism.</text>
</comment>
<dbReference type="GO" id="GO:0033499">
    <property type="term" value="P:galactose catabolic process via UDP-galactose, Leloir pathway"/>
    <property type="evidence" value="ECO:0007669"/>
    <property type="project" value="TreeGrafter"/>
</dbReference>
<dbReference type="AlphaFoldDB" id="A0A9W8M115"/>
<dbReference type="EC" id="2.7.7.12" evidence="4 15"/>
<feature type="binding site" evidence="14">
    <location>
        <position position="279"/>
    </location>
    <ligand>
        <name>Fe cation</name>
        <dbReference type="ChEBI" id="CHEBI:24875"/>
    </ligand>
</feature>
<dbReference type="Gene3D" id="3.30.428.10">
    <property type="entry name" value="HIT-like"/>
    <property type="match status" value="2"/>
</dbReference>
<organism evidence="18 19">
    <name type="scientific">Coemansia brasiliensis</name>
    <dbReference type="NCBI Taxonomy" id="2650707"/>
    <lineage>
        <taxon>Eukaryota</taxon>
        <taxon>Fungi</taxon>
        <taxon>Fungi incertae sedis</taxon>
        <taxon>Zoopagomycota</taxon>
        <taxon>Kickxellomycotina</taxon>
        <taxon>Kickxellomycetes</taxon>
        <taxon>Kickxellales</taxon>
        <taxon>Kickxellaceae</taxon>
        <taxon>Coemansia</taxon>
    </lineage>
</organism>
<keyword evidence="9 13" id="KW-0862">Zinc</keyword>
<feature type="binding site" evidence="14">
    <location>
        <position position="281"/>
    </location>
    <ligand>
        <name>Fe cation</name>
        <dbReference type="ChEBI" id="CHEBI:24875"/>
    </ligand>
</feature>
<protein>
    <recommendedName>
        <fullName evidence="5 15">Galactose-1-phosphate uridylyltransferase</fullName>
        <ecNumber evidence="4 15">2.7.7.12</ecNumber>
    </recommendedName>
</protein>
<evidence type="ECO:0000256" key="13">
    <source>
        <dbReference type="PIRSR" id="PIRSR000808-3"/>
    </source>
</evidence>
<keyword evidence="8 13" id="KW-0479">Metal-binding</keyword>
<keyword evidence="14" id="KW-0408">Iron</keyword>
<dbReference type="FunFam" id="3.30.428.10:FF:000001">
    <property type="entry name" value="Galactose-1-phosphate uridylyltransferase"/>
    <property type="match status" value="1"/>
</dbReference>
<evidence type="ECO:0000256" key="14">
    <source>
        <dbReference type="PIRSR" id="PIRSR000808-4"/>
    </source>
</evidence>
<feature type="binding site" evidence="13">
    <location>
        <position position="89"/>
    </location>
    <ligand>
        <name>Zn(2+)</name>
        <dbReference type="ChEBI" id="CHEBI:29105"/>
    </ligand>
</feature>
<evidence type="ECO:0000313" key="19">
    <source>
        <dbReference type="Proteomes" id="UP001139887"/>
    </source>
</evidence>
<dbReference type="NCBIfam" id="TIGR00209">
    <property type="entry name" value="galT_1"/>
    <property type="match status" value="1"/>
</dbReference>
<evidence type="ECO:0000256" key="15">
    <source>
        <dbReference type="RuleBase" id="RU000506"/>
    </source>
</evidence>
<evidence type="ECO:0000256" key="8">
    <source>
        <dbReference type="ARBA" id="ARBA00022723"/>
    </source>
</evidence>
<name>A0A9W8M115_9FUNG</name>
<dbReference type="InterPro" id="IPR001937">
    <property type="entry name" value="GalP_UDPtransf1"/>
</dbReference>
<evidence type="ECO:0000259" key="17">
    <source>
        <dbReference type="Pfam" id="PF02744"/>
    </source>
</evidence>
<comment type="catalytic activity">
    <reaction evidence="1 15">
        <text>alpha-D-galactose 1-phosphate + UDP-alpha-D-glucose = alpha-D-glucose 1-phosphate + UDP-alpha-D-galactose</text>
        <dbReference type="Rhea" id="RHEA:13989"/>
        <dbReference type="ChEBI" id="CHEBI:58336"/>
        <dbReference type="ChEBI" id="CHEBI:58601"/>
        <dbReference type="ChEBI" id="CHEBI:58885"/>
        <dbReference type="ChEBI" id="CHEBI:66914"/>
        <dbReference type="EC" id="2.7.7.12"/>
    </reaction>
</comment>
<evidence type="ECO:0000313" key="18">
    <source>
        <dbReference type="EMBL" id="KAJ2851904.1"/>
    </source>
</evidence>
<comment type="cofactor">
    <cofactor evidence="13">
        <name>Zn(2+)</name>
        <dbReference type="ChEBI" id="CHEBI:29105"/>
    </cofactor>
    <text evidence="13">Binds 1 zinc ion per subunit.</text>
</comment>
<keyword evidence="6 15" id="KW-0808">Transferase</keyword>
<reference evidence="18" key="1">
    <citation type="submission" date="2022-07" db="EMBL/GenBank/DDBJ databases">
        <title>Phylogenomic reconstructions and comparative analyses of Kickxellomycotina fungi.</title>
        <authorList>
            <person name="Reynolds N.K."/>
            <person name="Stajich J.E."/>
            <person name="Barry K."/>
            <person name="Grigoriev I.V."/>
            <person name="Crous P."/>
            <person name="Smith M.E."/>
        </authorList>
    </citation>
    <scope>NUCLEOTIDE SEQUENCE</scope>
    <source>
        <strain evidence="18">NRRL 1566</strain>
    </source>
</reference>